<accession>A0A1B3Z8Y4</accession>
<dbReference type="Pfam" id="PF00561">
    <property type="entry name" value="Abhydrolase_1"/>
    <property type="match status" value="1"/>
</dbReference>
<dbReference type="OrthoDB" id="9804723at2"/>
<dbReference type="KEGG" id="span:AWL63_07715"/>
<evidence type="ECO:0000313" key="3">
    <source>
        <dbReference type="EMBL" id="AOH83869.1"/>
    </source>
</evidence>
<dbReference type="SUPFAM" id="SSF53474">
    <property type="entry name" value="alpha/beta-Hydrolases"/>
    <property type="match status" value="1"/>
</dbReference>
<dbReference type="InterPro" id="IPR000639">
    <property type="entry name" value="Epox_hydrolase-like"/>
</dbReference>
<dbReference type="Proteomes" id="UP000094256">
    <property type="component" value="Chromosome"/>
</dbReference>
<dbReference type="GO" id="GO:0016787">
    <property type="term" value="F:hydrolase activity"/>
    <property type="evidence" value="ECO:0007669"/>
    <property type="project" value="UniProtKB-KW"/>
</dbReference>
<keyword evidence="1 3" id="KW-0378">Hydrolase</keyword>
<dbReference type="RefSeq" id="WP_069204436.1">
    <property type="nucleotide sequence ID" value="NZ_CP014168.1"/>
</dbReference>
<reference evidence="3 4" key="1">
    <citation type="submission" date="2016-01" db="EMBL/GenBank/DDBJ databases">
        <title>Complete genome and mega plasmid sequence of Sphingomonas panacis DCY99 elicits systemic resistance in rice to Xanthomonas oryzae.</title>
        <authorList>
            <person name="Kim Y.J."/>
            <person name="Yang D.C."/>
            <person name="Sing P."/>
        </authorList>
    </citation>
    <scope>NUCLEOTIDE SEQUENCE [LARGE SCALE GENOMIC DNA]</scope>
    <source>
        <strain evidence="3 4">DCY99</strain>
    </source>
</reference>
<gene>
    <name evidence="3" type="ORF">AWL63_07715</name>
</gene>
<feature type="domain" description="AB hydrolase-1" evidence="2">
    <location>
        <begin position="37"/>
        <end position="276"/>
    </location>
</feature>
<dbReference type="PRINTS" id="PR00412">
    <property type="entry name" value="EPOXHYDRLASE"/>
</dbReference>
<dbReference type="STRING" id="1560345.AWL63_07715"/>
<proteinExistence type="predicted"/>
<keyword evidence="4" id="KW-1185">Reference proteome</keyword>
<dbReference type="EMBL" id="CP014168">
    <property type="protein sequence ID" value="AOH83869.1"/>
    <property type="molecule type" value="Genomic_DNA"/>
</dbReference>
<evidence type="ECO:0000259" key="2">
    <source>
        <dbReference type="Pfam" id="PF00561"/>
    </source>
</evidence>
<evidence type="ECO:0000313" key="4">
    <source>
        <dbReference type="Proteomes" id="UP000094256"/>
    </source>
</evidence>
<name>A0A1B3Z8Y4_9SPHN</name>
<dbReference type="InterPro" id="IPR000073">
    <property type="entry name" value="AB_hydrolase_1"/>
</dbReference>
<dbReference type="Gene3D" id="3.40.50.1820">
    <property type="entry name" value="alpha/beta hydrolase"/>
    <property type="match status" value="1"/>
</dbReference>
<dbReference type="PRINTS" id="PR00111">
    <property type="entry name" value="ABHYDROLASE"/>
</dbReference>
<evidence type="ECO:0000256" key="1">
    <source>
        <dbReference type="ARBA" id="ARBA00022801"/>
    </source>
</evidence>
<sequence>MDSAPRGAAYGQLPVIRVPLATGVELDVAVAGDPAHPAIILLHGFPESHRTWRHQIPELARDHFVIAPDQRGYARSSKPAAVSDYAPDKIIADVFALADHLGRSTFTLVGHDWGGAIAWGAALTRPERVERLVILNAPHPYRFQQTLRDDPAQRRASGYIGFIRNTRIDRSRLLAGAFGNRIVQRLAVLAVGRERAAHLDEWSQPGAMTAMLNWYRAAGMMTPADDATPAPIVSQPTLVIWGMRDRYLLPVQIEGLDGLVPDLTLVKLDAGHFTPWAAAGAVNAALCDWLRIKGV</sequence>
<dbReference type="AlphaFoldDB" id="A0A1B3Z8Y4"/>
<organism evidence="3 4">
    <name type="scientific">Sphingomonas panacis</name>
    <dbReference type="NCBI Taxonomy" id="1560345"/>
    <lineage>
        <taxon>Bacteria</taxon>
        <taxon>Pseudomonadati</taxon>
        <taxon>Pseudomonadota</taxon>
        <taxon>Alphaproteobacteria</taxon>
        <taxon>Sphingomonadales</taxon>
        <taxon>Sphingomonadaceae</taxon>
        <taxon>Sphingomonas</taxon>
    </lineage>
</organism>
<protein>
    <submittedName>
        <fullName evidence="3">Alpha/beta hydrolase</fullName>
    </submittedName>
</protein>
<dbReference type="PANTHER" id="PTHR43329">
    <property type="entry name" value="EPOXIDE HYDROLASE"/>
    <property type="match status" value="1"/>
</dbReference>
<dbReference type="InterPro" id="IPR029058">
    <property type="entry name" value="AB_hydrolase_fold"/>
</dbReference>